<dbReference type="Pfam" id="PF02181">
    <property type="entry name" value="FH2"/>
    <property type="match status" value="1"/>
</dbReference>
<feature type="coiled-coil region" evidence="1">
    <location>
        <begin position="46"/>
        <end position="108"/>
    </location>
</feature>
<evidence type="ECO:0000313" key="4">
    <source>
        <dbReference type="RefSeq" id="XP_044942088.1"/>
    </source>
</evidence>
<keyword evidence="1" id="KW-0175">Coiled coil</keyword>
<dbReference type="PANTHER" id="PTHR45691">
    <property type="entry name" value="PROTEIN DIAPHANOUS"/>
    <property type="match status" value="1"/>
</dbReference>
<dbReference type="RefSeq" id="XP_044942088.1">
    <property type="nucleotide sequence ID" value="XM_045086153.1"/>
</dbReference>
<dbReference type="AlphaFoldDB" id="A0A8U0V7X7"/>
<dbReference type="Proteomes" id="UP000000715">
    <property type="component" value="Unplaced"/>
</dbReference>
<organism evidence="3 4">
    <name type="scientific">Mustela putorius furo</name>
    <name type="common">European domestic ferret</name>
    <name type="synonym">Mustela furo</name>
    <dbReference type="NCBI Taxonomy" id="9669"/>
    <lineage>
        <taxon>Eukaryota</taxon>
        <taxon>Metazoa</taxon>
        <taxon>Chordata</taxon>
        <taxon>Craniata</taxon>
        <taxon>Vertebrata</taxon>
        <taxon>Euteleostomi</taxon>
        <taxon>Mammalia</taxon>
        <taxon>Eutheria</taxon>
        <taxon>Laurasiatheria</taxon>
        <taxon>Carnivora</taxon>
        <taxon>Caniformia</taxon>
        <taxon>Musteloidea</taxon>
        <taxon>Mustelidae</taxon>
        <taxon>Mustelinae</taxon>
        <taxon>Mustela</taxon>
    </lineage>
</organism>
<dbReference type="OrthoDB" id="1104827at2759"/>
<feature type="non-terminal residue" evidence="4">
    <location>
        <position position="140"/>
    </location>
</feature>
<evidence type="ECO:0000259" key="2">
    <source>
        <dbReference type="PROSITE" id="PS51444"/>
    </source>
</evidence>
<accession>A0A8U0V7X7</accession>
<evidence type="ECO:0000313" key="3">
    <source>
        <dbReference type="Proteomes" id="UP000000715"/>
    </source>
</evidence>
<name>A0A8U0V7X7_MUSPF</name>
<dbReference type="InterPro" id="IPR051412">
    <property type="entry name" value="Formin_Homology_Diaphanous_sf"/>
</dbReference>
<feature type="domain" description="FH2" evidence="2">
    <location>
        <begin position="1"/>
        <end position="140"/>
    </location>
</feature>
<dbReference type="GO" id="GO:0030041">
    <property type="term" value="P:actin filament polymerization"/>
    <property type="evidence" value="ECO:0007669"/>
    <property type="project" value="TreeGrafter"/>
</dbReference>
<evidence type="ECO:0000256" key="1">
    <source>
        <dbReference type="SAM" id="Coils"/>
    </source>
</evidence>
<dbReference type="PANTHER" id="PTHR45691:SF9">
    <property type="entry name" value="PROTEIN DIAPHANOUS HOMOLOG 3"/>
    <property type="match status" value="1"/>
</dbReference>
<dbReference type="PROSITE" id="PS51444">
    <property type="entry name" value="FH2"/>
    <property type="match status" value="1"/>
</dbReference>
<reference evidence="4" key="1">
    <citation type="submission" date="2025-08" db="UniProtKB">
        <authorList>
            <consortium name="RefSeq"/>
        </authorList>
    </citation>
    <scope>IDENTIFICATION</scope>
    <source>
        <tissue evidence="4">Brain</tissue>
    </source>
</reference>
<dbReference type="GeneID" id="123393610"/>
<protein>
    <submittedName>
        <fullName evidence="4">Protein diaphanous homolog 3-like</fullName>
    </submittedName>
</protein>
<dbReference type="Gene3D" id="1.20.58.2220">
    <property type="entry name" value="Formin, FH2 domain"/>
    <property type="match status" value="1"/>
</dbReference>
<feature type="non-terminal residue" evidence="4">
    <location>
        <position position="1"/>
    </location>
</feature>
<dbReference type="InterPro" id="IPR042201">
    <property type="entry name" value="FH2_Formin_sf"/>
</dbReference>
<dbReference type="GO" id="GO:0005884">
    <property type="term" value="C:actin filament"/>
    <property type="evidence" value="ECO:0007669"/>
    <property type="project" value="TreeGrafter"/>
</dbReference>
<proteinExistence type="predicted"/>
<keyword evidence="3" id="KW-1185">Reference proteome</keyword>
<gene>
    <name evidence="4" type="primary">LOC123393610</name>
</gene>
<dbReference type="InterPro" id="IPR015425">
    <property type="entry name" value="FH2_Formin"/>
</dbReference>
<dbReference type="SUPFAM" id="SSF101447">
    <property type="entry name" value="Formin homology 2 domain (FH2 domain)"/>
    <property type="match status" value="1"/>
</dbReference>
<sequence length="140" mass="16560">LKDTKSADQKTTLLHFLVKVCEEKYPDILNFVDDLEHLDKASKVSVETLEKNLKQMGRQLQQLEKDLETFPPPEDLHDKFVTKMSSFVITAKEQYEKLLKLHEKMEKLYQSLMGYYAIDVKKMSVEDFFNDLNNFRTTFM</sequence>